<organism evidence="4 5">
    <name type="scientific">Truncatella angustata</name>
    <dbReference type="NCBI Taxonomy" id="152316"/>
    <lineage>
        <taxon>Eukaryota</taxon>
        <taxon>Fungi</taxon>
        <taxon>Dikarya</taxon>
        <taxon>Ascomycota</taxon>
        <taxon>Pezizomycotina</taxon>
        <taxon>Sordariomycetes</taxon>
        <taxon>Xylariomycetidae</taxon>
        <taxon>Amphisphaeriales</taxon>
        <taxon>Sporocadaceae</taxon>
        <taxon>Truncatella</taxon>
    </lineage>
</organism>
<dbReference type="RefSeq" id="XP_045960210.1">
    <property type="nucleotide sequence ID" value="XM_046102587.1"/>
</dbReference>
<comment type="similarity">
    <text evidence="1">Belongs to the zinc-containing alcohol dehydrogenase family.</text>
</comment>
<dbReference type="SMART" id="SM00829">
    <property type="entry name" value="PKS_ER"/>
    <property type="match status" value="1"/>
</dbReference>
<dbReference type="InterPro" id="IPR036291">
    <property type="entry name" value="NAD(P)-bd_dom_sf"/>
</dbReference>
<evidence type="ECO:0000313" key="4">
    <source>
        <dbReference type="EMBL" id="KAH6655945.1"/>
    </source>
</evidence>
<dbReference type="OrthoDB" id="48317at2759"/>
<dbReference type="Proteomes" id="UP000758603">
    <property type="component" value="Unassembled WGS sequence"/>
</dbReference>
<keyword evidence="5" id="KW-1185">Reference proteome</keyword>
<proteinExistence type="inferred from homology"/>
<dbReference type="CDD" id="cd08249">
    <property type="entry name" value="enoyl_reductase_like"/>
    <property type="match status" value="1"/>
</dbReference>
<dbReference type="EMBL" id="JAGPXC010000003">
    <property type="protein sequence ID" value="KAH6655945.1"/>
    <property type="molecule type" value="Genomic_DNA"/>
</dbReference>
<dbReference type="SUPFAM" id="SSF51735">
    <property type="entry name" value="NAD(P)-binding Rossmann-fold domains"/>
    <property type="match status" value="1"/>
</dbReference>
<sequence length="345" mass="36771">MTSTVKNEAAWIKSASQYPLVIEEGQLPKAGPGEIVIKNAAVSINPIDWKIQAYGFYFSKYPHILGTDVAGHVEMVGSGVTRLAKGDRVIAHCHGLHTKNPANGGFQNYTVATDALISPIPDSLSFEQAVVLPLALSTACAGLYPKHLLNLPLPSVIKPEKTGKTILIWGGASSVGATAIQLATFSGVRVVTTASAANHSFVKSLGADAVFDYKSSTVIEDVTHALTGTDFAGVYDAVSMDSSFDAVASILDNLGHKQPVATVLPGNKNIERYNAEYVLAFATIQEPHQYIGVWIWKTFIFQALANGSFQAKPDPLVAGHGVRDIQKALDLQREGVSAKKVVVTF</sequence>
<dbReference type="GO" id="GO:0016651">
    <property type="term" value="F:oxidoreductase activity, acting on NAD(P)H"/>
    <property type="evidence" value="ECO:0007669"/>
    <property type="project" value="InterPro"/>
</dbReference>
<evidence type="ECO:0000256" key="2">
    <source>
        <dbReference type="ARBA" id="ARBA00023002"/>
    </source>
</evidence>
<keyword evidence="2" id="KW-0560">Oxidoreductase</keyword>
<evidence type="ECO:0000259" key="3">
    <source>
        <dbReference type="SMART" id="SM00829"/>
    </source>
</evidence>
<dbReference type="InterPro" id="IPR013149">
    <property type="entry name" value="ADH-like_C"/>
</dbReference>
<protein>
    <submittedName>
        <fullName evidence="4">Chaperonin 10-like protein</fullName>
    </submittedName>
</protein>
<accession>A0A9P9A0B6</accession>
<gene>
    <name evidence="4" type="ORF">BKA67DRAFT_562237</name>
</gene>
<dbReference type="SUPFAM" id="SSF50129">
    <property type="entry name" value="GroES-like"/>
    <property type="match status" value="1"/>
</dbReference>
<dbReference type="Gene3D" id="3.40.50.720">
    <property type="entry name" value="NAD(P)-binding Rossmann-like Domain"/>
    <property type="match status" value="1"/>
</dbReference>
<dbReference type="InterPro" id="IPR013154">
    <property type="entry name" value="ADH-like_N"/>
</dbReference>
<dbReference type="InterPro" id="IPR011032">
    <property type="entry name" value="GroES-like_sf"/>
</dbReference>
<dbReference type="GeneID" id="70131479"/>
<feature type="domain" description="Enoyl reductase (ER)" evidence="3">
    <location>
        <begin position="15"/>
        <end position="343"/>
    </location>
</feature>
<dbReference type="Gene3D" id="3.90.180.10">
    <property type="entry name" value="Medium-chain alcohol dehydrogenases, catalytic domain"/>
    <property type="match status" value="1"/>
</dbReference>
<dbReference type="Pfam" id="PF00107">
    <property type="entry name" value="ADH_zinc_N"/>
    <property type="match status" value="1"/>
</dbReference>
<dbReference type="InterPro" id="IPR020843">
    <property type="entry name" value="ER"/>
</dbReference>
<comment type="caution">
    <text evidence="4">The sequence shown here is derived from an EMBL/GenBank/DDBJ whole genome shotgun (WGS) entry which is preliminary data.</text>
</comment>
<dbReference type="PANTHER" id="PTHR45348">
    <property type="entry name" value="HYPOTHETICAL OXIDOREDUCTASE (EUROFUNG)"/>
    <property type="match status" value="1"/>
</dbReference>
<dbReference type="PANTHER" id="PTHR45348:SF2">
    <property type="entry name" value="ZINC-TYPE ALCOHOL DEHYDROGENASE-LIKE PROTEIN C2E1P3.01"/>
    <property type="match status" value="1"/>
</dbReference>
<evidence type="ECO:0000256" key="1">
    <source>
        <dbReference type="ARBA" id="ARBA00008072"/>
    </source>
</evidence>
<reference evidence="4" key="1">
    <citation type="journal article" date="2021" name="Nat. Commun.">
        <title>Genetic determinants of endophytism in the Arabidopsis root mycobiome.</title>
        <authorList>
            <person name="Mesny F."/>
            <person name="Miyauchi S."/>
            <person name="Thiergart T."/>
            <person name="Pickel B."/>
            <person name="Atanasova L."/>
            <person name="Karlsson M."/>
            <person name="Huettel B."/>
            <person name="Barry K.W."/>
            <person name="Haridas S."/>
            <person name="Chen C."/>
            <person name="Bauer D."/>
            <person name="Andreopoulos W."/>
            <person name="Pangilinan J."/>
            <person name="LaButti K."/>
            <person name="Riley R."/>
            <person name="Lipzen A."/>
            <person name="Clum A."/>
            <person name="Drula E."/>
            <person name="Henrissat B."/>
            <person name="Kohler A."/>
            <person name="Grigoriev I.V."/>
            <person name="Martin F.M."/>
            <person name="Hacquard S."/>
        </authorList>
    </citation>
    <scope>NUCLEOTIDE SEQUENCE</scope>
    <source>
        <strain evidence="4">MPI-SDFR-AT-0073</strain>
    </source>
</reference>
<dbReference type="InterPro" id="IPR047122">
    <property type="entry name" value="Trans-enoyl_RdTase-like"/>
</dbReference>
<dbReference type="Pfam" id="PF08240">
    <property type="entry name" value="ADH_N"/>
    <property type="match status" value="1"/>
</dbReference>
<dbReference type="AlphaFoldDB" id="A0A9P9A0B6"/>
<name>A0A9P9A0B6_9PEZI</name>
<evidence type="ECO:0000313" key="5">
    <source>
        <dbReference type="Proteomes" id="UP000758603"/>
    </source>
</evidence>